<protein>
    <submittedName>
        <fullName evidence="1">Uncharacterized protein</fullName>
    </submittedName>
</protein>
<evidence type="ECO:0000313" key="2">
    <source>
        <dbReference type="Proteomes" id="UP000886842"/>
    </source>
</evidence>
<name>A0A9D1KKS3_9ACTN</name>
<comment type="caution">
    <text evidence="1">The sequence shown here is derived from an EMBL/GenBank/DDBJ whole genome shotgun (WGS) entry which is preliminary data.</text>
</comment>
<dbReference type="AlphaFoldDB" id="A0A9D1KKS3"/>
<accession>A0A9D1KKS3</accession>
<reference evidence="1" key="1">
    <citation type="submission" date="2020-10" db="EMBL/GenBank/DDBJ databases">
        <authorList>
            <person name="Gilroy R."/>
        </authorList>
    </citation>
    <scope>NUCLEOTIDE SEQUENCE</scope>
    <source>
        <strain evidence="1">ChiGjej1B1-24693</strain>
    </source>
</reference>
<sequence length="107" mass="10875">MCPDFSVTVPEIRAAGQCLADSSGDLSSLRLDPPDPMMYGSLVGAAAIDAEPATTEDINDLLRALGDAVGDLSSRAEATCLSYQAVEDRNAGLAGTIGSLVSDGGSR</sequence>
<dbReference type="Proteomes" id="UP000886842">
    <property type="component" value="Unassembled WGS sequence"/>
</dbReference>
<gene>
    <name evidence="1" type="ORF">IAA98_02970</name>
</gene>
<dbReference type="EMBL" id="DVLP01000084">
    <property type="protein sequence ID" value="HIT74524.1"/>
    <property type="molecule type" value="Genomic_DNA"/>
</dbReference>
<evidence type="ECO:0000313" key="1">
    <source>
        <dbReference type="EMBL" id="HIT74524.1"/>
    </source>
</evidence>
<proteinExistence type="predicted"/>
<reference evidence="1" key="2">
    <citation type="journal article" date="2021" name="PeerJ">
        <title>Extensive microbial diversity within the chicken gut microbiome revealed by metagenomics and culture.</title>
        <authorList>
            <person name="Gilroy R."/>
            <person name="Ravi A."/>
            <person name="Getino M."/>
            <person name="Pursley I."/>
            <person name="Horton D.L."/>
            <person name="Alikhan N.F."/>
            <person name="Baker D."/>
            <person name="Gharbi K."/>
            <person name="Hall N."/>
            <person name="Watson M."/>
            <person name="Adriaenssens E.M."/>
            <person name="Foster-Nyarko E."/>
            <person name="Jarju S."/>
            <person name="Secka A."/>
            <person name="Antonio M."/>
            <person name="Oren A."/>
            <person name="Chaudhuri R.R."/>
            <person name="La Ragione R."/>
            <person name="Hildebrand F."/>
            <person name="Pallen M.J."/>
        </authorList>
    </citation>
    <scope>NUCLEOTIDE SEQUENCE</scope>
    <source>
        <strain evidence="1">ChiGjej1B1-24693</strain>
    </source>
</reference>
<organism evidence="1 2">
    <name type="scientific">Candidatus Avipropionibacterium avicola</name>
    <dbReference type="NCBI Taxonomy" id="2840701"/>
    <lineage>
        <taxon>Bacteria</taxon>
        <taxon>Bacillati</taxon>
        <taxon>Actinomycetota</taxon>
        <taxon>Actinomycetes</taxon>
        <taxon>Propionibacteriales</taxon>
        <taxon>Propionibacteriaceae</taxon>
        <taxon>Propionibacteriaceae incertae sedis</taxon>
        <taxon>Candidatus Avipropionibacterium</taxon>
    </lineage>
</organism>